<protein>
    <recommendedName>
        <fullName evidence="1">DUF6919 domain-containing protein</fullName>
    </recommendedName>
</protein>
<evidence type="ECO:0000259" key="1">
    <source>
        <dbReference type="Pfam" id="PF21897"/>
    </source>
</evidence>
<gene>
    <name evidence="2" type="ORF">LCPAC406_01440</name>
</gene>
<sequence length="272" mass="32188">MPIIKTGPRGGRYVEKWTKSTGKYYKHYLTQKEIERIEGEKLNRTPRKYQMTRREIERVGKENWEEARNLDELCDAMVFSLRQKLETPWYAPTDSETEPVLDTLIKIAQTHEMFTIEGQPGICDDNERQRAYMDAFIATYILDEFIENLPGDIAIFIYDYLTKETEFINVNAEEKDWYSKNENIISLTTEYEHGVKIRDYTNFNIKRFKDQALDSMDFIPNDETIRILMGTSNDCFEDDLVSYITLIYHPKCKLELAEDVLEALYKLSHLKH</sequence>
<reference evidence="2" key="1">
    <citation type="journal article" date="2019" name="MBio">
        <title>Virus Genomes from Deep Sea Sediments Expand the Ocean Megavirome and Support Independent Origins of Viral Gigantism.</title>
        <authorList>
            <person name="Backstrom D."/>
            <person name="Yutin N."/>
            <person name="Jorgensen S.L."/>
            <person name="Dharamshi J."/>
            <person name="Homa F."/>
            <person name="Zaremba-Niedwiedzka K."/>
            <person name="Spang A."/>
            <person name="Wolf Y.I."/>
            <person name="Koonin E.V."/>
            <person name="Ettema T.J."/>
        </authorList>
    </citation>
    <scope>NUCLEOTIDE SEQUENCE</scope>
</reference>
<dbReference type="Pfam" id="PF21897">
    <property type="entry name" value="DUF6919"/>
    <property type="match status" value="1"/>
</dbReference>
<accession>A0A481ZG12</accession>
<feature type="domain" description="DUF6919" evidence="1">
    <location>
        <begin position="61"/>
        <end position="138"/>
    </location>
</feature>
<organism evidence="2">
    <name type="scientific">Pithovirus LCPAC406</name>
    <dbReference type="NCBI Taxonomy" id="2506599"/>
    <lineage>
        <taxon>Viruses</taxon>
        <taxon>Pithoviruses</taxon>
    </lineage>
</organism>
<name>A0A481ZG12_9VIRU</name>
<dbReference type="InterPro" id="IPR054212">
    <property type="entry name" value="DUF6919"/>
</dbReference>
<proteinExistence type="predicted"/>
<evidence type="ECO:0000313" key="2">
    <source>
        <dbReference type="EMBL" id="QBK93830.1"/>
    </source>
</evidence>
<dbReference type="EMBL" id="MK500605">
    <property type="protein sequence ID" value="QBK93830.1"/>
    <property type="molecule type" value="Genomic_DNA"/>
</dbReference>